<protein>
    <submittedName>
        <fullName evidence="2">HAD-IIA family hydrolase</fullName>
    </submittedName>
</protein>
<dbReference type="NCBIfam" id="TIGR01460">
    <property type="entry name" value="HAD-SF-IIA"/>
    <property type="match status" value="1"/>
</dbReference>
<reference evidence="3" key="1">
    <citation type="journal article" date="2019" name="Int. J. Syst. Evol. Microbiol.">
        <title>The Global Catalogue of Microorganisms (GCM) 10K type strain sequencing project: providing services to taxonomists for standard genome sequencing and annotation.</title>
        <authorList>
            <consortium name="The Broad Institute Genomics Platform"/>
            <consortium name="The Broad Institute Genome Sequencing Center for Infectious Disease"/>
            <person name="Wu L."/>
            <person name="Ma J."/>
        </authorList>
    </citation>
    <scope>NUCLEOTIDE SEQUENCE [LARGE SCALE GENOMIC DNA]</scope>
    <source>
        <strain evidence="3">NCAIM B.02333</strain>
    </source>
</reference>
<dbReference type="Gene3D" id="3.40.50.1000">
    <property type="entry name" value="HAD superfamily/HAD-like"/>
    <property type="match status" value="2"/>
</dbReference>
<evidence type="ECO:0000313" key="2">
    <source>
        <dbReference type="EMBL" id="MFC3687346.1"/>
    </source>
</evidence>
<sequence length="318" mass="32842">MPTAEHDAVLLDLDGVVYAGDRAVPRAPEAMARLRQEGTPVRFVTNNASRTPQQVADKLVSVGVEAAAEEVLGSPRAAAELLVDRVGVPAGGTVAVVGGTGLLRAVEEAGLRAVPVLEVQERPDAVVQGFSPDLGWRHLAAATRWVRAGVTWVASNLDLTIPTADGVAPGNGLLVHAVAEASGRRPDFVAGKPEPFLFLSAARSAGASAPLVVGDRLDTDIAGGRAAGFTTALVLTGVHGLDDALAAEPALRPDRVLLTLDDLWDSPTRERADEATAALHEAWDALDALTTSPGDASVADDRAALLQEWSARLSPGAA</sequence>
<dbReference type="PIRSF" id="PIRSF000915">
    <property type="entry name" value="PGP-type_phosphatase"/>
    <property type="match status" value="1"/>
</dbReference>
<dbReference type="EMBL" id="JBHRWW010000002">
    <property type="protein sequence ID" value="MFC3687346.1"/>
    <property type="molecule type" value="Genomic_DNA"/>
</dbReference>
<keyword evidence="3" id="KW-1185">Reference proteome</keyword>
<dbReference type="Pfam" id="PF13242">
    <property type="entry name" value="Hydrolase_like"/>
    <property type="match status" value="1"/>
</dbReference>
<accession>A0ABV7WFK2</accession>
<comment type="similarity">
    <text evidence="1">Belongs to the HAD-like hydrolase superfamily.</text>
</comment>
<dbReference type="InterPro" id="IPR023214">
    <property type="entry name" value="HAD_sf"/>
</dbReference>
<dbReference type="Pfam" id="PF13344">
    <property type="entry name" value="Hydrolase_6"/>
    <property type="match status" value="1"/>
</dbReference>
<dbReference type="PANTHER" id="PTHR19288:SF95">
    <property type="entry name" value="D-GLYCEROL 3-PHOSPHATE PHOSPHATASE"/>
    <property type="match status" value="1"/>
</dbReference>
<organism evidence="2 3">
    <name type="scientific">Aquipuribacter hungaricus</name>
    <dbReference type="NCBI Taxonomy" id="545624"/>
    <lineage>
        <taxon>Bacteria</taxon>
        <taxon>Bacillati</taxon>
        <taxon>Actinomycetota</taxon>
        <taxon>Actinomycetes</taxon>
        <taxon>Micrococcales</taxon>
        <taxon>Intrasporangiaceae</taxon>
        <taxon>Aquipuribacter</taxon>
    </lineage>
</organism>
<evidence type="ECO:0000313" key="3">
    <source>
        <dbReference type="Proteomes" id="UP001595685"/>
    </source>
</evidence>
<proteinExistence type="inferred from homology"/>
<name>A0ABV7WFK2_9MICO</name>
<evidence type="ECO:0000256" key="1">
    <source>
        <dbReference type="PIRNR" id="PIRNR000915"/>
    </source>
</evidence>
<dbReference type="RefSeq" id="WP_340294335.1">
    <property type="nucleotide sequence ID" value="NZ_JBBEOI010000152.1"/>
</dbReference>
<keyword evidence="2" id="KW-0378">Hydrolase</keyword>
<gene>
    <name evidence="2" type="ORF">ACFOLH_03215</name>
</gene>
<dbReference type="InterPro" id="IPR036412">
    <property type="entry name" value="HAD-like_sf"/>
</dbReference>
<comment type="caution">
    <text evidence="2">The sequence shown here is derived from an EMBL/GenBank/DDBJ whole genome shotgun (WGS) entry which is preliminary data.</text>
</comment>
<dbReference type="GO" id="GO:0016787">
    <property type="term" value="F:hydrolase activity"/>
    <property type="evidence" value="ECO:0007669"/>
    <property type="project" value="UniProtKB-KW"/>
</dbReference>
<dbReference type="Proteomes" id="UP001595685">
    <property type="component" value="Unassembled WGS sequence"/>
</dbReference>
<dbReference type="InterPro" id="IPR006357">
    <property type="entry name" value="HAD-SF_hydro_IIA"/>
</dbReference>
<dbReference type="SUPFAM" id="SSF56784">
    <property type="entry name" value="HAD-like"/>
    <property type="match status" value="1"/>
</dbReference>
<dbReference type="PANTHER" id="PTHR19288">
    <property type="entry name" value="4-NITROPHENYLPHOSPHATASE-RELATED"/>
    <property type="match status" value="1"/>
</dbReference>